<proteinExistence type="inferred from homology"/>
<dbReference type="InterPro" id="IPR020084">
    <property type="entry name" value="NUDIX_hydrolase_CS"/>
</dbReference>
<dbReference type="RefSeq" id="WP_111318101.1">
    <property type="nucleotide sequence ID" value="NZ_BIFX01000001.1"/>
</dbReference>
<keyword evidence="6" id="KW-1185">Reference proteome</keyword>
<dbReference type="PROSITE" id="PS51462">
    <property type="entry name" value="NUDIX"/>
    <property type="match status" value="1"/>
</dbReference>
<dbReference type="GO" id="GO:0016787">
    <property type="term" value="F:hydrolase activity"/>
    <property type="evidence" value="ECO:0007669"/>
    <property type="project" value="UniProtKB-KW"/>
</dbReference>
<comment type="cofactor">
    <cofactor evidence="1">
        <name>Mg(2+)</name>
        <dbReference type="ChEBI" id="CHEBI:18420"/>
    </cofactor>
</comment>
<dbReference type="PRINTS" id="PR00502">
    <property type="entry name" value="NUDIXFAMILY"/>
</dbReference>
<evidence type="ECO:0000259" key="4">
    <source>
        <dbReference type="PROSITE" id="PS51462"/>
    </source>
</evidence>
<dbReference type="OrthoDB" id="9787476at2"/>
<dbReference type="SUPFAM" id="SSF55811">
    <property type="entry name" value="Nudix"/>
    <property type="match status" value="1"/>
</dbReference>
<evidence type="ECO:0000256" key="1">
    <source>
        <dbReference type="ARBA" id="ARBA00001946"/>
    </source>
</evidence>
<evidence type="ECO:0000313" key="6">
    <source>
        <dbReference type="Proteomes" id="UP000248806"/>
    </source>
</evidence>
<dbReference type="PANTHER" id="PTHR43046:SF2">
    <property type="entry name" value="8-OXO-DGTP DIPHOSPHATASE-RELATED"/>
    <property type="match status" value="1"/>
</dbReference>
<feature type="domain" description="Nudix hydrolase" evidence="4">
    <location>
        <begin position="14"/>
        <end position="148"/>
    </location>
</feature>
<evidence type="ECO:0000256" key="3">
    <source>
        <dbReference type="RuleBase" id="RU003476"/>
    </source>
</evidence>
<gene>
    <name evidence="5" type="ORF">EI42_00306</name>
</gene>
<name>A0A326UCU4_THEHA</name>
<dbReference type="PANTHER" id="PTHR43046">
    <property type="entry name" value="GDP-MANNOSE MANNOSYL HYDROLASE"/>
    <property type="match status" value="1"/>
</dbReference>
<reference evidence="5 6" key="1">
    <citation type="submission" date="2018-06" db="EMBL/GenBank/DDBJ databases">
        <title>Genomic Encyclopedia of Archaeal and Bacterial Type Strains, Phase II (KMG-II): from individual species to whole genera.</title>
        <authorList>
            <person name="Goeker M."/>
        </authorList>
    </citation>
    <scope>NUCLEOTIDE SEQUENCE [LARGE SCALE GENOMIC DNA]</scope>
    <source>
        <strain evidence="5 6">ATCC BAA-1881</strain>
    </source>
</reference>
<dbReference type="Gene3D" id="3.90.79.10">
    <property type="entry name" value="Nucleoside Triphosphate Pyrophosphohydrolase"/>
    <property type="match status" value="1"/>
</dbReference>
<dbReference type="Pfam" id="PF00293">
    <property type="entry name" value="NUDIX"/>
    <property type="match status" value="1"/>
</dbReference>
<dbReference type="PROSITE" id="PS00893">
    <property type="entry name" value="NUDIX_BOX"/>
    <property type="match status" value="1"/>
</dbReference>
<accession>A0A326UCU4</accession>
<dbReference type="InterPro" id="IPR020476">
    <property type="entry name" value="Nudix_hydrolase"/>
</dbReference>
<dbReference type="InterPro" id="IPR015797">
    <property type="entry name" value="NUDIX_hydrolase-like_dom_sf"/>
</dbReference>
<comment type="similarity">
    <text evidence="3">Belongs to the Nudix hydrolase family.</text>
</comment>
<keyword evidence="2 3" id="KW-0378">Hydrolase</keyword>
<dbReference type="Proteomes" id="UP000248806">
    <property type="component" value="Unassembled WGS sequence"/>
</dbReference>
<dbReference type="AlphaFoldDB" id="A0A326UCU4"/>
<evidence type="ECO:0000256" key="2">
    <source>
        <dbReference type="ARBA" id="ARBA00022801"/>
    </source>
</evidence>
<evidence type="ECO:0000313" key="5">
    <source>
        <dbReference type="EMBL" id="PZW36136.1"/>
    </source>
</evidence>
<dbReference type="InterPro" id="IPR000086">
    <property type="entry name" value="NUDIX_hydrolase_dom"/>
</dbReference>
<sequence>MKVVYGERIGQTARLSVSCSAVIFDEDRQKLLLMRRDDNGRWSLPGGHMDAGESVTEACAREVLEETGLHVQVGKLIGVYSSPDMILQYADGNRYQTVHFCFEARPLAGTLTSGTETLELAYFSREELAHLDIMEHHLQRIEDAWAGNLLPFMR</sequence>
<protein>
    <submittedName>
        <fullName evidence="5">ADP-ribose pyrophosphatase YjhB (NUDIX family)</fullName>
    </submittedName>
</protein>
<comment type="caution">
    <text evidence="5">The sequence shown here is derived from an EMBL/GenBank/DDBJ whole genome shotgun (WGS) entry which is preliminary data.</text>
</comment>
<organism evidence="5 6">
    <name type="scientific">Thermosporothrix hazakensis</name>
    <dbReference type="NCBI Taxonomy" id="644383"/>
    <lineage>
        <taxon>Bacteria</taxon>
        <taxon>Bacillati</taxon>
        <taxon>Chloroflexota</taxon>
        <taxon>Ktedonobacteria</taxon>
        <taxon>Ktedonobacterales</taxon>
        <taxon>Thermosporotrichaceae</taxon>
        <taxon>Thermosporothrix</taxon>
    </lineage>
</organism>
<dbReference type="EMBL" id="QKUF01000001">
    <property type="protein sequence ID" value="PZW36136.1"/>
    <property type="molecule type" value="Genomic_DNA"/>
</dbReference>